<name>A0A1B1AI07_9PROT</name>
<dbReference type="STRING" id="1759059.ATE48_09685"/>
<dbReference type="SMART" id="SM00671">
    <property type="entry name" value="SEL1"/>
    <property type="match status" value="2"/>
</dbReference>
<evidence type="ECO:0000256" key="1">
    <source>
        <dbReference type="ARBA" id="ARBA00001961"/>
    </source>
</evidence>
<proteinExistence type="predicted"/>
<protein>
    <recommendedName>
        <fullName evidence="9">Fe2OG dioxygenase domain-containing protein</fullName>
    </recommendedName>
</protein>
<evidence type="ECO:0000256" key="6">
    <source>
        <dbReference type="ARBA" id="ARBA00023002"/>
    </source>
</evidence>
<evidence type="ECO:0000256" key="4">
    <source>
        <dbReference type="ARBA" id="ARBA00022896"/>
    </source>
</evidence>
<dbReference type="EMBL" id="CP013244">
    <property type="protein sequence ID" value="ANP46170.1"/>
    <property type="molecule type" value="Genomic_DNA"/>
</dbReference>
<evidence type="ECO:0000256" key="3">
    <source>
        <dbReference type="ARBA" id="ARBA00022824"/>
    </source>
</evidence>
<dbReference type="InterPro" id="IPR005123">
    <property type="entry name" value="Oxoglu/Fe-dep_dioxygenase_dom"/>
</dbReference>
<evidence type="ECO:0000256" key="8">
    <source>
        <dbReference type="ARBA" id="ARBA00023180"/>
    </source>
</evidence>
<feature type="domain" description="Fe2OG dioxygenase" evidence="9">
    <location>
        <begin position="196"/>
        <end position="304"/>
    </location>
</feature>
<dbReference type="PANTHER" id="PTHR10869:SF246">
    <property type="entry name" value="TRANSMEMBRANE PROLYL 4-HYDROXYLASE"/>
    <property type="match status" value="1"/>
</dbReference>
<dbReference type="RefSeq" id="WP_066770709.1">
    <property type="nucleotide sequence ID" value="NZ_CP013244.1"/>
</dbReference>
<keyword evidence="3" id="KW-0256">Endoplasmic reticulum</keyword>
<keyword evidence="6" id="KW-0560">Oxidoreductase</keyword>
<comment type="cofactor">
    <cofactor evidence="1">
        <name>L-ascorbate</name>
        <dbReference type="ChEBI" id="CHEBI:38290"/>
    </cofactor>
</comment>
<dbReference type="InterPro" id="IPR006620">
    <property type="entry name" value="Pro_4_hyd_alph"/>
</dbReference>
<sequence length="310" mass="33826">MSGSDVTSLQQRANAGDARAQYELGARLLVGRNAPFAPQDGARFVEASARQQDADALQLSAVLAALGIGRAQDWREAFDLLRRAAEQGDERALGQVAVIGDGFGNQLAIPEQFIHFEAPRVATAESFLSETACAWIMGRARPHLDAARIKNAEAGGANVHAVRTNTGMGFSLIDTDLVLQVVHARIAAAIGQPVANQEPTNILHYTPGQEYRPHYDFIDPGVVHFARELQTVGQRTVTFLIYLNDDYEGGATTFPRLDWSFKGKTGDALAFWNLTEGHPDTRTLHAGTPTTNGVKWLFSKWVRDRPVPLI</sequence>
<evidence type="ECO:0000256" key="7">
    <source>
        <dbReference type="ARBA" id="ARBA00023004"/>
    </source>
</evidence>
<dbReference type="SMART" id="SM00702">
    <property type="entry name" value="P4Hc"/>
    <property type="match status" value="1"/>
</dbReference>
<dbReference type="AlphaFoldDB" id="A0A1B1AI07"/>
<keyword evidence="2" id="KW-0479">Metal-binding</keyword>
<dbReference type="GO" id="GO:0031418">
    <property type="term" value="F:L-ascorbic acid binding"/>
    <property type="evidence" value="ECO:0007669"/>
    <property type="project" value="UniProtKB-KW"/>
</dbReference>
<dbReference type="Gene3D" id="1.25.40.10">
    <property type="entry name" value="Tetratricopeptide repeat domain"/>
    <property type="match status" value="1"/>
</dbReference>
<dbReference type="InParanoid" id="A0A1B1AI07"/>
<dbReference type="InterPro" id="IPR044862">
    <property type="entry name" value="Pro_4_hyd_alph_FE2OG_OXY"/>
</dbReference>
<evidence type="ECO:0000313" key="11">
    <source>
        <dbReference type="Proteomes" id="UP000092498"/>
    </source>
</evidence>
<dbReference type="GO" id="GO:0016705">
    <property type="term" value="F:oxidoreductase activity, acting on paired donors, with incorporation or reduction of molecular oxygen"/>
    <property type="evidence" value="ECO:0007669"/>
    <property type="project" value="InterPro"/>
</dbReference>
<dbReference type="PROSITE" id="PS51471">
    <property type="entry name" value="FE2OG_OXY"/>
    <property type="match status" value="1"/>
</dbReference>
<dbReference type="InterPro" id="IPR045054">
    <property type="entry name" value="P4HA-like"/>
</dbReference>
<gene>
    <name evidence="10" type="ORF">ATE48_09685</name>
</gene>
<accession>A0A1B1AI07</accession>
<keyword evidence="8" id="KW-0325">Glycoprotein</keyword>
<evidence type="ECO:0000256" key="5">
    <source>
        <dbReference type="ARBA" id="ARBA00022964"/>
    </source>
</evidence>
<reference evidence="10 11" key="1">
    <citation type="submission" date="2015-11" db="EMBL/GenBank/DDBJ databases">
        <title>Whole-Genome Sequence of Candidatus Oderbacter manganicum from the National Park Lower Oder Valley, Germany.</title>
        <authorList>
            <person name="Braun B."/>
            <person name="Liere K."/>
            <person name="Szewzyk U."/>
        </authorList>
    </citation>
    <scope>NUCLEOTIDE SEQUENCE [LARGE SCALE GENOMIC DNA]</scope>
    <source>
        <strain evidence="10 11">OTSz_A_272</strain>
    </source>
</reference>
<dbReference type="GO" id="GO:0051213">
    <property type="term" value="F:dioxygenase activity"/>
    <property type="evidence" value="ECO:0007669"/>
    <property type="project" value="UniProtKB-KW"/>
</dbReference>
<evidence type="ECO:0000259" key="9">
    <source>
        <dbReference type="PROSITE" id="PS51471"/>
    </source>
</evidence>
<dbReference type="Proteomes" id="UP000092498">
    <property type="component" value="Chromosome"/>
</dbReference>
<keyword evidence="11" id="KW-1185">Reference proteome</keyword>
<dbReference type="InterPro" id="IPR006597">
    <property type="entry name" value="Sel1-like"/>
</dbReference>
<dbReference type="Gene3D" id="2.60.120.620">
    <property type="entry name" value="q2cbj1_9rhob like domain"/>
    <property type="match status" value="1"/>
</dbReference>
<dbReference type="SUPFAM" id="SSF81901">
    <property type="entry name" value="HCP-like"/>
    <property type="match status" value="1"/>
</dbReference>
<evidence type="ECO:0000313" key="10">
    <source>
        <dbReference type="EMBL" id="ANP46170.1"/>
    </source>
</evidence>
<dbReference type="GO" id="GO:0005506">
    <property type="term" value="F:iron ion binding"/>
    <property type="evidence" value="ECO:0007669"/>
    <property type="project" value="InterPro"/>
</dbReference>
<keyword evidence="7" id="KW-0408">Iron</keyword>
<dbReference type="PANTHER" id="PTHR10869">
    <property type="entry name" value="PROLYL 4-HYDROXYLASE ALPHA SUBUNIT"/>
    <property type="match status" value="1"/>
</dbReference>
<dbReference type="KEGG" id="cbot:ATE48_09685"/>
<keyword evidence="5" id="KW-0223">Dioxygenase</keyword>
<keyword evidence="4" id="KW-0847">Vitamin C</keyword>
<dbReference type="OrthoDB" id="269774at2"/>
<organism evidence="10 11">
    <name type="scientific">Candidatus Viadribacter manganicus</name>
    <dbReference type="NCBI Taxonomy" id="1759059"/>
    <lineage>
        <taxon>Bacteria</taxon>
        <taxon>Pseudomonadati</taxon>
        <taxon>Pseudomonadota</taxon>
        <taxon>Alphaproteobacteria</taxon>
        <taxon>Hyphomonadales</taxon>
        <taxon>Hyphomonadaceae</taxon>
        <taxon>Candidatus Viadribacter</taxon>
    </lineage>
</organism>
<dbReference type="Pfam" id="PF13640">
    <property type="entry name" value="2OG-FeII_Oxy_3"/>
    <property type="match status" value="1"/>
</dbReference>
<dbReference type="InterPro" id="IPR011990">
    <property type="entry name" value="TPR-like_helical_dom_sf"/>
</dbReference>
<evidence type="ECO:0000256" key="2">
    <source>
        <dbReference type="ARBA" id="ARBA00022723"/>
    </source>
</evidence>